<keyword evidence="3" id="KW-1185">Reference proteome</keyword>
<dbReference type="EMBL" id="FZNT01000009">
    <property type="protein sequence ID" value="SNR69792.1"/>
    <property type="molecule type" value="Genomic_DNA"/>
</dbReference>
<dbReference type="OrthoDB" id="9810066at2"/>
<dbReference type="RefSeq" id="WP_089382452.1">
    <property type="nucleotide sequence ID" value="NZ_FZNT01000009.1"/>
</dbReference>
<evidence type="ECO:0000313" key="2">
    <source>
        <dbReference type="EMBL" id="SNR69792.1"/>
    </source>
</evidence>
<dbReference type="Gene3D" id="3.30.1310.20">
    <property type="entry name" value="PRTase-like"/>
    <property type="match status" value="1"/>
</dbReference>
<keyword evidence="2" id="KW-0328">Glycosyltransferase</keyword>
<dbReference type="GO" id="GO:0016757">
    <property type="term" value="F:glycosyltransferase activity"/>
    <property type="evidence" value="ECO:0007669"/>
    <property type="project" value="UniProtKB-KW"/>
</dbReference>
<dbReference type="InterPro" id="IPR029057">
    <property type="entry name" value="PRTase-like"/>
</dbReference>
<dbReference type="CDD" id="cd06223">
    <property type="entry name" value="PRTases_typeI"/>
    <property type="match status" value="1"/>
</dbReference>
<keyword evidence="2" id="KW-0808">Transferase</keyword>
<accession>A0A238YFP0</accession>
<dbReference type="AlphaFoldDB" id="A0A238YFP0"/>
<proteinExistence type="predicted"/>
<name>A0A238YFP0_9FLAO</name>
<reference evidence="2 3" key="1">
    <citation type="submission" date="2017-06" db="EMBL/GenBank/DDBJ databases">
        <authorList>
            <person name="Kim H.J."/>
            <person name="Triplett B.A."/>
        </authorList>
    </citation>
    <scope>NUCLEOTIDE SEQUENCE [LARGE SCALE GENOMIC DNA]</scope>
    <source>
        <strain evidence="2 3">DSM 29150</strain>
    </source>
</reference>
<dbReference type="InterPro" id="IPR000836">
    <property type="entry name" value="PRTase_dom"/>
</dbReference>
<evidence type="ECO:0000313" key="3">
    <source>
        <dbReference type="Proteomes" id="UP000198384"/>
    </source>
</evidence>
<dbReference type="Gene3D" id="3.40.50.2020">
    <property type="match status" value="1"/>
</dbReference>
<dbReference type="Proteomes" id="UP000198384">
    <property type="component" value="Unassembled WGS sequence"/>
</dbReference>
<protein>
    <submittedName>
        <fullName evidence="2">Predicted phosphoribosyltransferase</fullName>
    </submittedName>
</protein>
<dbReference type="Pfam" id="PF00156">
    <property type="entry name" value="Pribosyltran"/>
    <property type="match status" value="1"/>
</dbReference>
<evidence type="ECO:0000259" key="1">
    <source>
        <dbReference type="Pfam" id="PF00156"/>
    </source>
</evidence>
<dbReference type="SUPFAM" id="SSF53271">
    <property type="entry name" value="PRTase-like"/>
    <property type="match status" value="1"/>
</dbReference>
<feature type="domain" description="Phosphoribosyltransferase" evidence="1">
    <location>
        <begin position="11"/>
        <end position="181"/>
    </location>
</feature>
<gene>
    <name evidence="2" type="ORF">SAMN06265371_10926</name>
</gene>
<organism evidence="2 3">
    <name type="scientific">Lutibacter agarilyticus</name>
    <dbReference type="NCBI Taxonomy" id="1109740"/>
    <lineage>
        <taxon>Bacteria</taxon>
        <taxon>Pseudomonadati</taxon>
        <taxon>Bacteroidota</taxon>
        <taxon>Flavobacteriia</taxon>
        <taxon>Flavobacteriales</taxon>
        <taxon>Flavobacteriaceae</taxon>
        <taxon>Lutibacter</taxon>
    </lineage>
</organism>
<sequence length="208" mass="22974">MFTNRTEAGNLLAKQLTKYSNHKDVLIVAIPRGGVPVGAAIAEKLNVPLEIVLSKKIGHPINKEYAIGAVTLKNSVITDNIQGVSKTYIEEETQRVKQLLQKRQQWYYGDAKPKTFNNKIIIVVDDGVATGNTLISSIQLIEKENPSKIIVALPVAPKNAIRRIKSLTSVTNIICLLTPANFNAVGQFYENFNQVSDNEVLEILHELA</sequence>